<dbReference type="AlphaFoldDB" id="A0A7S4QVW1"/>
<protein>
    <submittedName>
        <fullName evidence="2">Uncharacterized protein</fullName>
    </submittedName>
</protein>
<evidence type="ECO:0000313" key="2">
    <source>
        <dbReference type="EMBL" id="CAE4593681.1"/>
    </source>
</evidence>
<dbReference type="EMBL" id="HBNR01037056">
    <property type="protein sequence ID" value="CAE4593681.1"/>
    <property type="molecule type" value="Transcribed_RNA"/>
</dbReference>
<evidence type="ECO:0000256" key="1">
    <source>
        <dbReference type="SAM" id="MobiDB-lite"/>
    </source>
</evidence>
<reference evidence="2" key="1">
    <citation type="submission" date="2021-01" db="EMBL/GenBank/DDBJ databases">
        <authorList>
            <person name="Corre E."/>
            <person name="Pelletier E."/>
            <person name="Niang G."/>
            <person name="Scheremetjew M."/>
            <person name="Finn R."/>
            <person name="Kale V."/>
            <person name="Holt S."/>
            <person name="Cochrane G."/>
            <person name="Meng A."/>
            <person name="Brown T."/>
            <person name="Cohen L."/>
        </authorList>
    </citation>
    <scope>NUCLEOTIDE SEQUENCE</scope>
    <source>
        <strain evidence="2">CCMP3105</strain>
    </source>
</reference>
<proteinExistence type="predicted"/>
<organism evidence="2">
    <name type="scientific">Alexandrium monilatum</name>
    <dbReference type="NCBI Taxonomy" id="311494"/>
    <lineage>
        <taxon>Eukaryota</taxon>
        <taxon>Sar</taxon>
        <taxon>Alveolata</taxon>
        <taxon>Dinophyceae</taxon>
        <taxon>Gonyaulacales</taxon>
        <taxon>Pyrocystaceae</taxon>
        <taxon>Alexandrium</taxon>
    </lineage>
</organism>
<gene>
    <name evidence="2" type="ORF">AMON00008_LOCUS25536</name>
</gene>
<feature type="region of interest" description="Disordered" evidence="1">
    <location>
        <begin position="70"/>
        <end position="111"/>
    </location>
</feature>
<sequence length="204" mass="22532">MREGKALNSARMKDLRVGTVVTILQFTAGSERRAWVRTETSDRWISLETKHGRPFLGKVAGRVYPLPKLVGTATGPKASPRAMPLAGWDRLPPAPTADRTPARPAPPGVERSAFPPVAAAESADAKSLDALLELGVDDLVDLGIFRLHEAQEFAGLPEDEKKRFVEMLKKELEEEERPPLREINLREMMKGLRVAFYEVGVPQG</sequence>
<accession>A0A7S4QVW1</accession>
<name>A0A7S4QVW1_9DINO</name>